<protein>
    <submittedName>
        <fullName evidence="1">Vi polysaccharide biosynthesis regulator TviA</fullName>
    </submittedName>
</protein>
<dbReference type="GO" id="GO:0006355">
    <property type="term" value="P:regulation of DNA-templated transcription"/>
    <property type="evidence" value="ECO:0007669"/>
    <property type="project" value="InterPro"/>
</dbReference>
<comment type="caution">
    <text evidence="1">The sequence shown here is derived from an EMBL/GenBank/DDBJ whole genome shotgun (WGS) entry which is preliminary data.</text>
</comment>
<dbReference type="AlphaFoldDB" id="A0A5U2RCR8"/>
<sequence length="179" mass="21156">MRFHHFWPPNDIYFGVGAAGIIEEVSRITNDRNYLFVNLNRYSLLNALNFFTRMSDINKIIVIISSSRLMPLARFWLTECKNVIAVFDAATSVQDIIRNVSQHQSGEKILTEQRDYRFRINRKDIVKMKYFLSESGMEELQDRFMNSSSTMYRWRKELAVKFGVREPRYLLLPDSVTLL</sequence>
<proteinExistence type="predicted"/>
<gene>
    <name evidence="1" type="primary">tviA</name>
    <name evidence="1" type="ORF">ND68_09255</name>
</gene>
<organism evidence="1">
    <name type="scientific">Salmonella enterica</name>
    <name type="common">Salmonella choleraesuis</name>
    <dbReference type="NCBI Taxonomy" id="28901"/>
    <lineage>
        <taxon>Bacteria</taxon>
        <taxon>Pseudomonadati</taxon>
        <taxon>Pseudomonadota</taxon>
        <taxon>Gammaproteobacteria</taxon>
        <taxon>Enterobacterales</taxon>
        <taxon>Enterobacteriaceae</taxon>
        <taxon>Salmonella</taxon>
    </lineage>
</organism>
<name>A0A5U2RCR8_SALER</name>
<dbReference type="Proteomes" id="UP000839924">
    <property type="component" value="Unassembled WGS sequence"/>
</dbReference>
<dbReference type="NCBIfam" id="NF011730">
    <property type="entry name" value="PRK15183.1"/>
    <property type="match status" value="1"/>
</dbReference>
<dbReference type="InterPro" id="IPR017032">
    <property type="entry name" value="TviA"/>
</dbReference>
<dbReference type="EMBL" id="AAGKWS010000003">
    <property type="protein sequence ID" value="EBP1762579.1"/>
    <property type="molecule type" value="Genomic_DNA"/>
</dbReference>
<reference evidence="1" key="1">
    <citation type="submission" date="2018-07" db="EMBL/GenBank/DDBJ databases">
        <authorList>
            <consortium name="PulseNet: The National Subtyping Network for Foodborne Disease Surveillance"/>
            <person name="Tarr C.L."/>
            <person name="Trees E."/>
            <person name="Katz L.S."/>
            <person name="Carleton-Romer H.A."/>
            <person name="Stroika S."/>
            <person name="Kucerova Z."/>
            <person name="Roache K.F."/>
            <person name="Sabol A.L."/>
            <person name="Besser J."/>
            <person name="Gerner-Smidt P."/>
        </authorList>
    </citation>
    <scope>NUCLEOTIDE SEQUENCE [LARGE SCALE GENOMIC DNA]</scope>
    <source>
        <strain evidence="1">2012K-0227</strain>
    </source>
</reference>
<dbReference type="PIRSF" id="PIRSF034659">
    <property type="entry name" value="Vir_TviA"/>
    <property type="match status" value="1"/>
</dbReference>
<accession>A0A5U2RCR8</accession>
<evidence type="ECO:0000313" key="1">
    <source>
        <dbReference type="EMBL" id="EBP1762579.1"/>
    </source>
</evidence>